<dbReference type="GO" id="GO:0000155">
    <property type="term" value="F:phosphorelay sensor kinase activity"/>
    <property type="evidence" value="ECO:0007669"/>
    <property type="project" value="InterPro"/>
</dbReference>
<dbReference type="InterPro" id="IPR000014">
    <property type="entry name" value="PAS"/>
</dbReference>
<dbReference type="CDD" id="cd16917">
    <property type="entry name" value="HATPase_UhpB-NarQ-NarX-like"/>
    <property type="match status" value="1"/>
</dbReference>
<dbReference type="SUPFAM" id="SSF53850">
    <property type="entry name" value="Periplasmic binding protein-like II"/>
    <property type="match status" value="1"/>
</dbReference>
<dbReference type="GO" id="GO:0016020">
    <property type="term" value="C:membrane"/>
    <property type="evidence" value="ECO:0007669"/>
    <property type="project" value="InterPro"/>
</dbReference>
<dbReference type="SMART" id="SM00086">
    <property type="entry name" value="PAC"/>
    <property type="match status" value="2"/>
</dbReference>
<dbReference type="InterPro" id="IPR001610">
    <property type="entry name" value="PAC"/>
</dbReference>
<evidence type="ECO:0000313" key="10">
    <source>
        <dbReference type="Proteomes" id="UP000429555"/>
    </source>
</evidence>
<dbReference type="CDD" id="cd01007">
    <property type="entry name" value="PBP2_BvgS_HisK_like"/>
    <property type="match status" value="1"/>
</dbReference>
<keyword evidence="4" id="KW-0175">Coiled coil</keyword>
<evidence type="ECO:0000313" key="9">
    <source>
        <dbReference type="EMBL" id="MVW73711.1"/>
    </source>
</evidence>
<keyword evidence="1" id="KW-0808">Transferase</keyword>
<evidence type="ECO:0000256" key="3">
    <source>
        <dbReference type="ARBA" id="ARBA00023012"/>
    </source>
</evidence>
<accession>A0A6I4KPZ6</accession>
<evidence type="ECO:0000259" key="8">
    <source>
        <dbReference type="PROSITE" id="PS50113"/>
    </source>
</evidence>
<comment type="caution">
    <text evidence="9">The sequence shown here is derived from an EMBL/GenBank/DDBJ whole genome shotgun (WGS) entry which is preliminary data.</text>
</comment>
<dbReference type="Pfam" id="PF02518">
    <property type="entry name" value="HATPase_c"/>
    <property type="match status" value="1"/>
</dbReference>
<dbReference type="InterPro" id="IPR005467">
    <property type="entry name" value="His_kinase_dom"/>
</dbReference>
<organism evidence="9 10">
    <name type="scientific">Pseudomonas xionganensis</name>
    <dbReference type="NCBI Taxonomy" id="2654845"/>
    <lineage>
        <taxon>Bacteria</taxon>
        <taxon>Pseudomonadati</taxon>
        <taxon>Pseudomonadota</taxon>
        <taxon>Gammaproteobacteria</taxon>
        <taxon>Pseudomonadales</taxon>
        <taxon>Pseudomonadaceae</taxon>
        <taxon>Pseudomonas</taxon>
    </lineage>
</organism>
<dbReference type="InterPro" id="IPR011712">
    <property type="entry name" value="Sig_transdc_His_kin_sub3_dim/P"/>
</dbReference>
<dbReference type="NCBIfam" id="TIGR00229">
    <property type="entry name" value="sensory_box"/>
    <property type="match status" value="2"/>
</dbReference>
<feature type="domain" description="PAC" evidence="8">
    <location>
        <begin position="405"/>
        <end position="455"/>
    </location>
</feature>
<dbReference type="Pfam" id="PF07730">
    <property type="entry name" value="HisKA_3"/>
    <property type="match status" value="1"/>
</dbReference>
<evidence type="ECO:0000256" key="5">
    <source>
        <dbReference type="SAM" id="Phobius"/>
    </source>
</evidence>
<keyword evidence="5" id="KW-1133">Transmembrane helix</keyword>
<dbReference type="SMART" id="SM00387">
    <property type="entry name" value="HATPase_c"/>
    <property type="match status" value="1"/>
</dbReference>
<reference evidence="9 10" key="1">
    <citation type="submission" date="2019-11" db="EMBL/GenBank/DDBJ databases">
        <title>Pseudomonas flavidum sp. nov., isolated from Baiyang Lake.</title>
        <authorList>
            <person name="Zhao Y."/>
        </authorList>
    </citation>
    <scope>NUCLEOTIDE SEQUENCE [LARGE SCALE GENOMIC DNA]</scope>
    <source>
        <strain evidence="10">R-22-3 w-18</strain>
    </source>
</reference>
<gene>
    <name evidence="9" type="ORF">GJV18_00145</name>
</gene>
<evidence type="ECO:0000256" key="4">
    <source>
        <dbReference type="SAM" id="Coils"/>
    </source>
</evidence>
<dbReference type="Pfam" id="PF00497">
    <property type="entry name" value="SBP_bac_3"/>
    <property type="match status" value="1"/>
</dbReference>
<protein>
    <submittedName>
        <fullName evidence="9">PAS domain S-box protein</fullName>
    </submittedName>
</protein>
<evidence type="ECO:0000259" key="6">
    <source>
        <dbReference type="PROSITE" id="PS50109"/>
    </source>
</evidence>
<keyword evidence="5" id="KW-0812">Transmembrane</keyword>
<keyword evidence="2" id="KW-0418">Kinase</keyword>
<dbReference type="InterPro" id="IPR050482">
    <property type="entry name" value="Sensor_HK_TwoCompSys"/>
</dbReference>
<dbReference type="InterPro" id="IPR003594">
    <property type="entry name" value="HATPase_dom"/>
</dbReference>
<dbReference type="AlphaFoldDB" id="A0A6I4KPZ6"/>
<dbReference type="Pfam" id="PF13426">
    <property type="entry name" value="PAS_9"/>
    <property type="match status" value="1"/>
</dbReference>
<evidence type="ECO:0000256" key="1">
    <source>
        <dbReference type="ARBA" id="ARBA00022679"/>
    </source>
</evidence>
<evidence type="ECO:0000256" key="2">
    <source>
        <dbReference type="ARBA" id="ARBA00022777"/>
    </source>
</evidence>
<dbReference type="InterPro" id="IPR035965">
    <property type="entry name" value="PAS-like_dom_sf"/>
</dbReference>
<dbReference type="InterPro" id="IPR000700">
    <property type="entry name" value="PAS-assoc_C"/>
</dbReference>
<feature type="domain" description="Histidine kinase" evidence="6">
    <location>
        <begin position="609"/>
        <end position="804"/>
    </location>
</feature>
<dbReference type="InterPro" id="IPR001638">
    <property type="entry name" value="Solute-binding_3/MltF_N"/>
</dbReference>
<dbReference type="SUPFAM" id="SSF55785">
    <property type="entry name" value="PYP-like sensor domain (PAS domain)"/>
    <property type="match status" value="2"/>
</dbReference>
<dbReference type="SMART" id="SM00091">
    <property type="entry name" value="PAS"/>
    <property type="match status" value="2"/>
</dbReference>
<dbReference type="RefSeq" id="WP_160342704.1">
    <property type="nucleotide sequence ID" value="NZ_WKJZ01000001.1"/>
</dbReference>
<dbReference type="Gene3D" id="3.30.565.10">
    <property type="entry name" value="Histidine kinase-like ATPase, C-terminal domain"/>
    <property type="match status" value="1"/>
</dbReference>
<feature type="coiled-coil region" evidence="4">
    <location>
        <begin position="578"/>
        <end position="609"/>
    </location>
</feature>
<dbReference type="PANTHER" id="PTHR24421:SF59">
    <property type="entry name" value="OXYGEN SENSOR HISTIDINE KINASE NREB"/>
    <property type="match status" value="1"/>
</dbReference>
<dbReference type="PROSITE" id="PS50112">
    <property type="entry name" value="PAS"/>
    <property type="match status" value="1"/>
</dbReference>
<keyword evidence="3" id="KW-0902">Two-component regulatory system</keyword>
<dbReference type="GO" id="GO:0046983">
    <property type="term" value="F:protein dimerization activity"/>
    <property type="evidence" value="ECO:0007669"/>
    <property type="project" value="InterPro"/>
</dbReference>
<sequence>MLASHREYPAVLRILLVLLCWPLLAWAEPAALPLRPAYTGEQQAWLRAHPQLRVGLIMQAPWAQFDRRQQLLSGANVELMTRLLQAMQVEPQWLRFSEQAELEAALARGEVDLAPGLQQTPAGLRRWRYSDPYMRVPQLVVGERRGSSAVDLDRLGRDDKVAVRGPGPTFEYLRNTHGNLLLQTVANERAALDLLLSQEVSYAVVDEARLSLLLREPQFAGLSIVGDIGLPQLLRIASRRDEPLLADIVRTTLQAMPARELDRLQSTWFPLNTRGLGNPLAFWKGLSLLLVLGLGGTALSLAYLRRQRRFLERQLSEARGVLSQREEAEQALRLSQFSIDHSTVGILWVNWDSHLRYANLAAERMLGYAPGALVDLPLQRLQPGMTMQRWLDLWRQARGGNEALPGFEVDCLRADGSSLPVALSLSFLRFGLSEYLVVFVTDITERRRAQAALEESEARLKGIAGNVPGLVFRLERAGVGQVVDFAYISEASLELVGWPAAELQRRERGIRSLVHPQDQEAYERSQALALDKDRDWYWQGRILTRAGELRWADIKATARSLGEGRVVWDGIVWDITENKQVELELADSRARLRELAAHLESVREEEKARIAREVHDELGQVLTVLKLETAMCELAFAGQVEGLDERLASMKKLIANLFQLVRDVATALRPPILDAGIASAIEWQVRRFEARTQIPCLVEVPDNLPALSDAKAIGLFRILQEALTNVMRHAGAHSVQVYLRVEAGELCLWVIDDGKGFDPAQRKAGQSFGLVGMQERIFMLGGQLQIDSQPGEGTTLTARVTLDTEEVA</sequence>
<name>A0A6I4KPZ6_9PSED</name>
<dbReference type="Gene3D" id="3.30.450.20">
    <property type="entry name" value="PAS domain"/>
    <property type="match status" value="2"/>
</dbReference>
<dbReference type="Pfam" id="PF08447">
    <property type="entry name" value="PAS_3"/>
    <property type="match status" value="1"/>
</dbReference>
<dbReference type="SUPFAM" id="SSF55874">
    <property type="entry name" value="ATPase domain of HSP90 chaperone/DNA topoisomerase II/histidine kinase"/>
    <property type="match status" value="1"/>
</dbReference>
<dbReference type="PROSITE" id="PS50109">
    <property type="entry name" value="HIS_KIN"/>
    <property type="match status" value="1"/>
</dbReference>
<dbReference type="PROSITE" id="PS50113">
    <property type="entry name" value="PAC"/>
    <property type="match status" value="1"/>
</dbReference>
<dbReference type="Proteomes" id="UP000429555">
    <property type="component" value="Unassembled WGS sequence"/>
</dbReference>
<feature type="transmembrane region" description="Helical" evidence="5">
    <location>
        <begin position="281"/>
        <end position="304"/>
    </location>
</feature>
<dbReference type="EMBL" id="WKJZ01000001">
    <property type="protein sequence ID" value="MVW73711.1"/>
    <property type="molecule type" value="Genomic_DNA"/>
</dbReference>
<dbReference type="Gene3D" id="1.20.5.1930">
    <property type="match status" value="1"/>
</dbReference>
<keyword evidence="5" id="KW-0472">Membrane</keyword>
<dbReference type="Gene3D" id="3.40.190.10">
    <property type="entry name" value="Periplasmic binding protein-like II"/>
    <property type="match status" value="2"/>
</dbReference>
<proteinExistence type="predicted"/>
<dbReference type="InterPro" id="IPR013655">
    <property type="entry name" value="PAS_fold_3"/>
</dbReference>
<dbReference type="PANTHER" id="PTHR24421">
    <property type="entry name" value="NITRATE/NITRITE SENSOR PROTEIN NARX-RELATED"/>
    <property type="match status" value="1"/>
</dbReference>
<keyword evidence="10" id="KW-1185">Reference proteome</keyword>
<feature type="domain" description="PAS" evidence="7">
    <location>
        <begin position="456"/>
        <end position="533"/>
    </location>
</feature>
<dbReference type="InterPro" id="IPR036890">
    <property type="entry name" value="HATPase_C_sf"/>
</dbReference>
<dbReference type="CDD" id="cd00130">
    <property type="entry name" value="PAS"/>
    <property type="match status" value="2"/>
</dbReference>
<evidence type="ECO:0000259" key="7">
    <source>
        <dbReference type="PROSITE" id="PS50112"/>
    </source>
</evidence>
<dbReference type="SMART" id="SM00062">
    <property type="entry name" value="PBPb"/>
    <property type="match status" value="1"/>
</dbReference>